<dbReference type="Pfam" id="PF02517">
    <property type="entry name" value="Rce1-like"/>
    <property type="match status" value="1"/>
</dbReference>
<feature type="transmembrane region" description="Helical" evidence="1">
    <location>
        <begin position="269"/>
        <end position="290"/>
    </location>
</feature>
<dbReference type="GO" id="GO:0080120">
    <property type="term" value="P:CAAX-box protein maturation"/>
    <property type="evidence" value="ECO:0007669"/>
    <property type="project" value="UniProtKB-ARBA"/>
</dbReference>
<dbReference type="InterPro" id="IPR003675">
    <property type="entry name" value="Rce1/LyrA-like_dom"/>
</dbReference>
<keyword evidence="1" id="KW-0812">Transmembrane</keyword>
<dbReference type="EMBL" id="SJZJ01000026">
    <property type="protein sequence ID" value="TCJ22069.1"/>
    <property type="molecule type" value="Genomic_DNA"/>
</dbReference>
<organism evidence="3 4">
    <name type="scientific">Nocardioides jejuensis</name>
    <dbReference type="NCBI Taxonomy" id="2502782"/>
    <lineage>
        <taxon>Bacteria</taxon>
        <taxon>Bacillati</taxon>
        <taxon>Actinomycetota</taxon>
        <taxon>Actinomycetes</taxon>
        <taxon>Propionibacteriales</taxon>
        <taxon>Nocardioidaceae</taxon>
        <taxon>Nocardioides</taxon>
    </lineage>
</organism>
<keyword evidence="1" id="KW-1133">Transmembrane helix</keyword>
<dbReference type="GO" id="GO:0008237">
    <property type="term" value="F:metallopeptidase activity"/>
    <property type="evidence" value="ECO:0007669"/>
    <property type="project" value="UniProtKB-KW"/>
</dbReference>
<name>A0A4R1BVN4_9ACTN</name>
<comment type="caution">
    <text evidence="3">The sequence shown here is derived from an EMBL/GenBank/DDBJ whole genome shotgun (WGS) entry which is preliminary data.</text>
</comment>
<evidence type="ECO:0000313" key="3">
    <source>
        <dbReference type="EMBL" id="TCJ22069.1"/>
    </source>
</evidence>
<evidence type="ECO:0000313" key="4">
    <source>
        <dbReference type="Proteomes" id="UP000295453"/>
    </source>
</evidence>
<feature type="transmembrane region" description="Helical" evidence="1">
    <location>
        <begin position="26"/>
        <end position="50"/>
    </location>
</feature>
<dbReference type="Proteomes" id="UP000295453">
    <property type="component" value="Unassembled WGS sequence"/>
</dbReference>
<dbReference type="RefSeq" id="WP_131585080.1">
    <property type="nucleotide sequence ID" value="NZ_SJZJ01000026.1"/>
</dbReference>
<dbReference type="AlphaFoldDB" id="A0A4R1BVN4"/>
<feature type="transmembrane region" description="Helical" evidence="1">
    <location>
        <begin position="70"/>
        <end position="93"/>
    </location>
</feature>
<reference evidence="3 4" key="1">
    <citation type="submission" date="2019-03" db="EMBL/GenBank/DDBJ databases">
        <authorList>
            <person name="Kim M.K.M."/>
        </authorList>
    </citation>
    <scope>NUCLEOTIDE SEQUENCE [LARGE SCALE GENOMIC DNA]</scope>
    <source>
        <strain evidence="3 4">18JY15-6</strain>
    </source>
</reference>
<sequence length="301" mass="31477">MSTTTGAGLGYHQLQRSGPREIWRPALGVLAVLTGMSLLSILFGIVAVGVDLVLPGGPTASDNPFDDPGSIIMAGILLGLAAAIPLVLVLAWALHGTRPGFLVSVVGRIRWRFFTGCLGLAIVAMIATVVVGSLVPSGTRGELTASPHPFDARMAALLVTVALLTPLQAAGEEFVFRGYLTQAFGGIFPTAFAVVFPALVFAIFHGFGQSWPVFVDRFAFGLVAGVLVVLTGGIEAGLAMHVVNNWLAFGFAIVSGNLGEALQPTGGTWWSLPGTLTQSLVYLALAVWLARRQGLTTRATR</sequence>
<feature type="domain" description="CAAX prenyl protease 2/Lysostaphin resistance protein A-like" evidence="2">
    <location>
        <begin position="157"/>
        <end position="247"/>
    </location>
</feature>
<evidence type="ECO:0000256" key="1">
    <source>
        <dbReference type="SAM" id="Phobius"/>
    </source>
</evidence>
<accession>A0A4R1BVN4</accession>
<dbReference type="GO" id="GO:0004175">
    <property type="term" value="F:endopeptidase activity"/>
    <property type="evidence" value="ECO:0007669"/>
    <property type="project" value="UniProtKB-ARBA"/>
</dbReference>
<gene>
    <name evidence="3" type="ORF">EPD65_13665</name>
</gene>
<dbReference type="OrthoDB" id="2680086at2"/>
<keyword evidence="3" id="KW-0482">Metalloprotease</keyword>
<proteinExistence type="predicted"/>
<keyword evidence="3" id="KW-0645">Protease</keyword>
<keyword evidence="4" id="KW-1185">Reference proteome</keyword>
<feature type="transmembrane region" description="Helical" evidence="1">
    <location>
        <begin position="183"/>
        <end position="206"/>
    </location>
</feature>
<evidence type="ECO:0000259" key="2">
    <source>
        <dbReference type="Pfam" id="PF02517"/>
    </source>
</evidence>
<dbReference type="GO" id="GO:0006508">
    <property type="term" value="P:proteolysis"/>
    <property type="evidence" value="ECO:0007669"/>
    <property type="project" value="UniProtKB-KW"/>
</dbReference>
<keyword evidence="1" id="KW-0472">Membrane</keyword>
<keyword evidence="3" id="KW-0378">Hydrolase</keyword>
<protein>
    <submittedName>
        <fullName evidence="3">CPBP family intramembrane metalloprotease</fullName>
    </submittedName>
</protein>
<feature type="transmembrane region" description="Helical" evidence="1">
    <location>
        <begin position="113"/>
        <end position="134"/>
    </location>
</feature>
<feature type="transmembrane region" description="Helical" evidence="1">
    <location>
        <begin position="218"/>
        <end position="239"/>
    </location>
</feature>